<proteinExistence type="predicted"/>
<protein>
    <submittedName>
        <fullName evidence="1">Uncharacterized protein</fullName>
    </submittedName>
</protein>
<organism evidence="1">
    <name type="scientific">Anguilla anguilla</name>
    <name type="common">European freshwater eel</name>
    <name type="synonym">Muraena anguilla</name>
    <dbReference type="NCBI Taxonomy" id="7936"/>
    <lineage>
        <taxon>Eukaryota</taxon>
        <taxon>Metazoa</taxon>
        <taxon>Chordata</taxon>
        <taxon>Craniata</taxon>
        <taxon>Vertebrata</taxon>
        <taxon>Euteleostomi</taxon>
        <taxon>Actinopterygii</taxon>
        <taxon>Neopterygii</taxon>
        <taxon>Teleostei</taxon>
        <taxon>Anguilliformes</taxon>
        <taxon>Anguillidae</taxon>
        <taxon>Anguilla</taxon>
    </lineage>
</organism>
<dbReference type="EMBL" id="GBXM01028565">
    <property type="protein sequence ID" value="JAH80012.1"/>
    <property type="molecule type" value="Transcribed_RNA"/>
</dbReference>
<reference evidence="1" key="1">
    <citation type="submission" date="2014-11" db="EMBL/GenBank/DDBJ databases">
        <authorList>
            <person name="Amaro Gonzalez C."/>
        </authorList>
    </citation>
    <scope>NUCLEOTIDE SEQUENCE</scope>
</reference>
<reference evidence="1" key="2">
    <citation type="journal article" date="2015" name="Fish Shellfish Immunol.">
        <title>Early steps in the European eel (Anguilla anguilla)-Vibrio vulnificus interaction in the gills: Role of the RtxA13 toxin.</title>
        <authorList>
            <person name="Callol A."/>
            <person name="Pajuelo D."/>
            <person name="Ebbesson L."/>
            <person name="Teles M."/>
            <person name="MacKenzie S."/>
            <person name="Amaro C."/>
        </authorList>
    </citation>
    <scope>NUCLEOTIDE SEQUENCE</scope>
</reference>
<dbReference type="AlphaFoldDB" id="A0A0E9VPL6"/>
<sequence>MDGGSLLFSDVHLSPLLSFLCPFALLPLSSQGAGDFISVNILYF</sequence>
<accession>A0A0E9VPL6</accession>
<evidence type="ECO:0000313" key="1">
    <source>
        <dbReference type="EMBL" id="JAH80012.1"/>
    </source>
</evidence>
<name>A0A0E9VPL6_ANGAN</name>